<dbReference type="FunFam" id="3.40.50.1820:FF:000012">
    <property type="entry name" value="Lipase"/>
    <property type="match status" value="1"/>
</dbReference>
<comment type="caution">
    <text evidence="10">The sequence shown here is derived from an EMBL/GenBank/DDBJ whole genome shotgun (WGS) entry which is preliminary data.</text>
</comment>
<keyword evidence="3" id="KW-0442">Lipid degradation</keyword>
<feature type="chain" id="PRO_5029819844" evidence="7">
    <location>
        <begin position="19"/>
        <end position="413"/>
    </location>
</feature>
<dbReference type="Pfam" id="PF00561">
    <property type="entry name" value="Abhydrolase_1"/>
    <property type="match status" value="1"/>
</dbReference>
<dbReference type="GO" id="GO:0016042">
    <property type="term" value="P:lipid catabolic process"/>
    <property type="evidence" value="ECO:0007669"/>
    <property type="project" value="UniProtKB-KW"/>
</dbReference>
<evidence type="ECO:0000259" key="9">
    <source>
        <dbReference type="Pfam" id="PF04083"/>
    </source>
</evidence>
<dbReference type="InterPro" id="IPR029058">
    <property type="entry name" value="AB_hydrolase_fold"/>
</dbReference>
<feature type="signal peptide" evidence="7">
    <location>
        <begin position="1"/>
        <end position="18"/>
    </location>
</feature>
<evidence type="ECO:0000256" key="2">
    <source>
        <dbReference type="ARBA" id="ARBA00022729"/>
    </source>
</evidence>
<dbReference type="GO" id="GO:0016788">
    <property type="term" value="F:hydrolase activity, acting on ester bonds"/>
    <property type="evidence" value="ECO:0007669"/>
    <property type="project" value="InterPro"/>
</dbReference>
<dbReference type="InterPro" id="IPR000073">
    <property type="entry name" value="AB_hydrolase_1"/>
</dbReference>
<keyword evidence="11" id="KW-1185">Reference proteome</keyword>
<dbReference type="Proteomes" id="UP000564948">
    <property type="component" value="Unassembled WGS sequence"/>
</dbReference>
<name>A0A7K8BNA9_9CORV</name>
<feature type="domain" description="Partial AB-hydrolase lipase" evidence="9">
    <location>
        <begin position="44"/>
        <end position="104"/>
    </location>
</feature>
<dbReference type="Gene3D" id="3.40.50.1820">
    <property type="entry name" value="alpha/beta hydrolase"/>
    <property type="match status" value="1"/>
</dbReference>
<feature type="non-terminal residue" evidence="10">
    <location>
        <position position="1"/>
    </location>
</feature>
<reference evidence="10 11" key="1">
    <citation type="submission" date="2019-09" db="EMBL/GenBank/DDBJ databases">
        <title>Bird 10,000 Genomes (B10K) Project - Family phase.</title>
        <authorList>
            <person name="Zhang G."/>
        </authorList>
    </citation>
    <scope>NUCLEOTIDE SEQUENCE [LARGE SCALE GENOMIC DNA]</scope>
    <source>
        <strain evidence="10">B10K-DU-029-40</strain>
        <tissue evidence="10">Muscle</tissue>
    </source>
</reference>
<gene>
    <name evidence="10" type="primary">Lipa_2</name>
    <name evidence="10" type="ORF">RHALEU_R13979</name>
</gene>
<evidence type="ECO:0000256" key="1">
    <source>
        <dbReference type="ARBA" id="ARBA00010701"/>
    </source>
</evidence>
<dbReference type="InterPro" id="IPR025483">
    <property type="entry name" value="Lipase_euk"/>
</dbReference>
<protein>
    <submittedName>
        <fullName evidence="10">LICH hydrolase</fullName>
    </submittedName>
</protein>
<feature type="domain" description="AB hydrolase-1" evidence="8">
    <location>
        <begin position="286"/>
        <end position="395"/>
    </location>
</feature>
<feature type="non-terminal residue" evidence="10">
    <location>
        <position position="413"/>
    </location>
</feature>
<feature type="active site" description="Charge relay system" evidence="6">
    <location>
        <position position="360"/>
    </location>
</feature>
<evidence type="ECO:0000256" key="3">
    <source>
        <dbReference type="ARBA" id="ARBA00022963"/>
    </source>
</evidence>
<feature type="active site" description="Nucleophile" evidence="6">
    <location>
        <position position="180"/>
    </location>
</feature>
<feature type="active site" description="Charge relay system" evidence="6">
    <location>
        <position position="389"/>
    </location>
</feature>
<keyword evidence="2 7" id="KW-0732">Signal</keyword>
<dbReference type="EMBL" id="VZTD01001482">
    <property type="protein sequence ID" value="NXB15880.1"/>
    <property type="molecule type" value="Genomic_DNA"/>
</dbReference>
<evidence type="ECO:0000256" key="7">
    <source>
        <dbReference type="SAM" id="SignalP"/>
    </source>
</evidence>
<evidence type="ECO:0000313" key="10">
    <source>
        <dbReference type="EMBL" id="NXB15880.1"/>
    </source>
</evidence>
<dbReference type="PIRSF" id="PIRSF000862">
    <property type="entry name" value="Steryl_ester_lip"/>
    <property type="match status" value="1"/>
</dbReference>
<keyword evidence="4" id="KW-0443">Lipid metabolism</keyword>
<evidence type="ECO:0000313" key="11">
    <source>
        <dbReference type="Proteomes" id="UP000564948"/>
    </source>
</evidence>
<proteinExistence type="inferred from homology"/>
<dbReference type="PANTHER" id="PTHR11005">
    <property type="entry name" value="LYSOSOMAL ACID LIPASE-RELATED"/>
    <property type="match status" value="1"/>
</dbReference>
<dbReference type="SUPFAM" id="SSF53474">
    <property type="entry name" value="alpha/beta-Hydrolases"/>
    <property type="match status" value="1"/>
</dbReference>
<accession>A0A7K8BNA9</accession>
<sequence>MWCLLVLLCSQGIAFSVGFTAASIPSLDTSRCKKSRDPECFMNVSEIIRYHGFPSEEYEVTTEDGYILGVFRIPAGRNSRNTGKKPAVLLHHGVLADATHWISNMASNSLGFILADAGYDVWLGNSRGDTWSLKHKTLKPCQKEFWQYSFDEIGKYDIPAELHFIMNKTGQKDVYYVGHSEGSAAGFIAFSTYPDLSQKIKAFFALAPVVTITHATSPLVTLTQLPQSLIRATKKILHFSSPQLLFGCKGVLHYHELVKGPATQFCACLGKVCGSIFCYIAGGRIQNMNTSRADAYAGHYPAGTSVQNVIHWQQILRADKFQAYDYGCKENMKKYNQTAPPVYKIEEIKIPTAVWSGGEDKFADPKDMARLLTRITNLIYHEHFPAWGHLDFLWGLDATEKMYLKIIELMKKY</sequence>
<evidence type="ECO:0000259" key="8">
    <source>
        <dbReference type="Pfam" id="PF00561"/>
    </source>
</evidence>
<comment type="similarity">
    <text evidence="1">Belongs to the AB hydrolase superfamily. Lipase family.</text>
</comment>
<evidence type="ECO:0000256" key="5">
    <source>
        <dbReference type="ARBA" id="ARBA00023180"/>
    </source>
</evidence>
<evidence type="ECO:0000256" key="6">
    <source>
        <dbReference type="PIRSR" id="PIRSR000862-1"/>
    </source>
</evidence>
<dbReference type="AlphaFoldDB" id="A0A7K8BNA9"/>
<evidence type="ECO:0000256" key="4">
    <source>
        <dbReference type="ARBA" id="ARBA00023098"/>
    </source>
</evidence>
<dbReference type="Pfam" id="PF04083">
    <property type="entry name" value="Abhydro_lipase"/>
    <property type="match status" value="1"/>
</dbReference>
<dbReference type="InterPro" id="IPR006693">
    <property type="entry name" value="AB_hydrolase_lipase"/>
</dbReference>
<keyword evidence="5" id="KW-0325">Glycoprotein</keyword>
<organism evidence="10 11">
    <name type="scientific">Rhagologus leucostigma</name>
    <dbReference type="NCBI Taxonomy" id="156170"/>
    <lineage>
        <taxon>Eukaryota</taxon>
        <taxon>Metazoa</taxon>
        <taxon>Chordata</taxon>
        <taxon>Craniata</taxon>
        <taxon>Vertebrata</taxon>
        <taxon>Euteleostomi</taxon>
        <taxon>Archelosauria</taxon>
        <taxon>Archosauria</taxon>
        <taxon>Dinosauria</taxon>
        <taxon>Saurischia</taxon>
        <taxon>Theropoda</taxon>
        <taxon>Coelurosauria</taxon>
        <taxon>Aves</taxon>
        <taxon>Neognathae</taxon>
        <taxon>Neoaves</taxon>
        <taxon>Telluraves</taxon>
        <taxon>Australaves</taxon>
        <taxon>Passeriformes</taxon>
        <taxon>Corvoidea</taxon>
        <taxon>Pachycephalidae</taxon>
        <taxon>Rhagologus</taxon>
    </lineage>
</organism>
<keyword evidence="10" id="KW-0378">Hydrolase</keyword>